<dbReference type="Proteomes" id="UP000224006">
    <property type="component" value="Chromosome VII"/>
</dbReference>
<evidence type="ECO:0000259" key="4">
    <source>
        <dbReference type="Pfam" id="PF08241"/>
    </source>
</evidence>
<dbReference type="SUPFAM" id="SSF53335">
    <property type="entry name" value="S-adenosyl-L-methionine-dependent methyltransferases"/>
    <property type="match status" value="1"/>
</dbReference>
<feature type="domain" description="Methyltransferase type 11" evidence="4">
    <location>
        <begin position="61"/>
        <end position="188"/>
    </location>
</feature>
<dbReference type="GO" id="GO:0032259">
    <property type="term" value="P:methylation"/>
    <property type="evidence" value="ECO:0007669"/>
    <property type="project" value="UniProtKB-KW"/>
</dbReference>
<dbReference type="Pfam" id="PF08241">
    <property type="entry name" value="Methyltransf_11"/>
    <property type="match status" value="1"/>
</dbReference>
<reference evidence="5 6" key="1">
    <citation type="submission" date="2017-09" db="EMBL/GenBank/DDBJ databases">
        <title>Genome sequencing of Besnoitia besnoiti strain Bb-Ger1.</title>
        <authorList>
            <person name="Schares G."/>
            <person name="Venepally P."/>
            <person name="Lorenzi H.A."/>
        </authorList>
    </citation>
    <scope>NUCLEOTIDE SEQUENCE [LARGE SCALE GENOMIC DNA]</scope>
    <source>
        <strain evidence="5 6">Bb-Ger1</strain>
    </source>
</reference>
<protein>
    <recommendedName>
        <fullName evidence="4">Methyltransferase type 11 domain-containing protein</fullName>
    </recommendedName>
</protein>
<gene>
    <name evidence="5" type="ORF">BESB_080120</name>
</gene>
<dbReference type="EMBL" id="NWUJ01000008">
    <property type="protein sequence ID" value="PFH33796.1"/>
    <property type="molecule type" value="Genomic_DNA"/>
</dbReference>
<dbReference type="PANTHER" id="PTHR12176">
    <property type="entry name" value="SAM-DEPENDENT METHYLTRANSFERASE SUPERFAMILY PROTEIN"/>
    <property type="match status" value="1"/>
</dbReference>
<accession>A0A2A9MCX2</accession>
<comment type="caution">
    <text evidence="5">The sequence shown here is derived from an EMBL/GenBank/DDBJ whole genome shotgun (WGS) entry which is preliminary data.</text>
</comment>
<keyword evidence="6" id="KW-1185">Reference proteome</keyword>
<keyword evidence="3" id="KW-0808">Transferase</keyword>
<name>A0A2A9MCX2_BESBE</name>
<keyword evidence="2" id="KW-0489">Methyltransferase</keyword>
<proteinExistence type="inferred from homology"/>
<dbReference type="KEGG" id="bbes:BESB_080120"/>
<sequence length="278" mass="31569">MATDERRKTHNLPEKNSAYASPEYWEERFATEEHYEWLESPEALLPLLLPLLGAASRVLFVGCGSSELSDALVARGVQFVFNLDFSPTVLHAKRRHEREAIRKYRTSLAPAASPAQARAPVMEYLCADMTRLDFLRPETYDVVIDKAAMDALMTEEGSVWDPRAEVRAAADRYLAGVSRCLKPGGLFIQITFQQPHFRRRYLLKDFSMNLSGDAHLSPCEPSPSAWLAQRVESFPTPQKAPEAWLSSEAYSWNFFHVDIEKEQGCFSNFLFLAQKTTN</sequence>
<dbReference type="RefSeq" id="XP_029217805.1">
    <property type="nucleotide sequence ID" value="XM_029366374.1"/>
</dbReference>
<evidence type="ECO:0000256" key="1">
    <source>
        <dbReference type="ARBA" id="ARBA00008361"/>
    </source>
</evidence>
<dbReference type="OrthoDB" id="411785at2759"/>
<evidence type="ECO:0000256" key="2">
    <source>
        <dbReference type="ARBA" id="ARBA00022603"/>
    </source>
</evidence>
<evidence type="ECO:0000313" key="5">
    <source>
        <dbReference type="EMBL" id="PFH33796.1"/>
    </source>
</evidence>
<dbReference type="STRING" id="94643.A0A2A9MCX2"/>
<dbReference type="AlphaFoldDB" id="A0A2A9MCX2"/>
<dbReference type="Gene3D" id="3.40.50.150">
    <property type="entry name" value="Vaccinia Virus protein VP39"/>
    <property type="match status" value="1"/>
</dbReference>
<dbReference type="CDD" id="cd02440">
    <property type="entry name" value="AdoMet_MTases"/>
    <property type="match status" value="1"/>
</dbReference>
<evidence type="ECO:0000256" key="3">
    <source>
        <dbReference type="ARBA" id="ARBA00022679"/>
    </source>
</evidence>
<dbReference type="InterPro" id="IPR013216">
    <property type="entry name" value="Methyltransf_11"/>
</dbReference>
<organism evidence="5 6">
    <name type="scientific">Besnoitia besnoiti</name>
    <name type="common">Apicomplexan protozoan</name>
    <dbReference type="NCBI Taxonomy" id="94643"/>
    <lineage>
        <taxon>Eukaryota</taxon>
        <taxon>Sar</taxon>
        <taxon>Alveolata</taxon>
        <taxon>Apicomplexa</taxon>
        <taxon>Conoidasida</taxon>
        <taxon>Coccidia</taxon>
        <taxon>Eucoccidiorida</taxon>
        <taxon>Eimeriorina</taxon>
        <taxon>Sarcocystidae</taxon>
        <taxon>Besnoitia</taxon>
    </lineage>
</organism>
<dbReference type="InterPro" id="IPR029063">
    <property type="entry name" value="SAM-dependent_MTases_sf"/>
</dbReference>
<dbReference type="InterPro" id="IPR051419">
    <property type="entry name" value="Lys/N-term_MeTrsfase_sf"/>
</dbReference>
<comment type="similarity">
    <text evidence="1">Belongs to the methyltransferase superfamily.</text>
</comment>
<dbReference type="PANTHER" id="PTHR12176:SF80">
    <property type="entry name" value="EEF1A LYSINE METHYLTRANSFERASE 4"/>
    <property type="match status" value="1"/>
</dbReference>
<dbReference type="VEuPathDB" id="ToxoDB:BESB_080120"/>
<dbReference type="GO" id="GO:0008757">
    <property type="term" value="F:S-adenosylmethionine-dependent methyltransferase activity"/>
    <property type="evidence" value="ECO:0007669"/>
    <property type="project" value="InterPro"/>
</dbReference>
<dbReference type="GeneID" id="40312939"/>
<evidence type="ECO:0000313" key="6">
    <source>
        <dbReference type="Proteomes" id="UP000224006"/>
    </source>
</evidence>